<dbReference type="Pfam" id="PF07980">
    <property type="entry name" value="SusD_RagB"/>
    <property type="match status" value="1"/>
</dbReference>
<dbReference type="Gene3D" id="1.25.40.390">
    <property type="match status" value="1"/>
</dbReference>
<protein>
    <submittedName>
        <fullName evidence="9">RagB/SusD family nutrient uptake outer membrane protein</fullName>
    </submittedName>
</protein>
<evidence type="ECO:0000256" key="1">
    <source>
        <dbReference type="ARBA" id="ARBA00004442"/>
    </source>
</evidence>
<comment type="subcellular location">
    <subcellularLocation>
        <location evidence="1">Cell outer membrane</location>
    </subcellularLocation>
</comment>
<feature type="chain" id="PRO_5038984555" evidence="6">
    <location>
        <begin position="23"/>
        <end position="489"/>
    </location>
</feature>
<dbReference type="SUPFAM" id="SSF48452">
    <property type="entry name" value="TPR-like"/>
    <property type="match status" value="1"/>
</dbReference>
<evidence type="ECO:0000313" key="10">
    <source>
        <dbReference type="Proteomes" id="UP000886722"/>
    </source>
</evidence>
<name>A0A9D1GH22_9BACT</name>
<keyword evidence="5" id="KW-0998">Cell outer membrane</keyword>
<sequence>MMKRYIAKIGLAVVLVSLTACNDWLDVSPKTEIKAKDNFSSEQGFKDALTGCYLTMTSSSLYGKELTFGLLDVLAQYYTGITGDNHSYAHEVIYDYDASSSETRINAVWEDGYNLIANINELIAYVDKADTRMFTGRNYHLIRGEAYGLRAQMHFDLLRCFGKSYAAGPIEKAIPYITENSKKVTPLSTVEAVLAKILADLEIAESELQCDPVITGSVASPDDDVTYERDRTFKFNYYAVKMLQARVYLYMGNYEKAEAAARVVVNQESFTFTPESEISTTDVASKNYVFSQELVFALYNSDLQSLYTASFTPDNGLYMLEETYESLYETDVYGAFTDYRYVYQTELQSNVRLSTKLKQPTGGNASFLKRTPVMRLSEAYYIMAECAAHSTTRLGEAVGYLNTVRTHRGHTALLPETLSKEEIADEIYKEYAKEFTCEGQLWFYFKRLDYEMIPVLSSNNGAPVTTYVLPDYIFPLPDDEIEFGGRENE</sequence>
<feature type="signal peptide" evidence="6">
    <location>
        <begin position="1"/>
        <end position="22"/>
    </location>
</feature>
<evidence type="ECO:0000256" key="2">
    <source>
        <dbReference type="ARBA" id="ARBA00006275"/>
    </source>
</evidence>
<dbReference type="Gene3D" id="2.20.20.130">
    <property type="match status" value="1"/>
</dbReference>
<evidence type="ECO:0000313" key="9">
    <source>
        <dbReference type="EMBL" id="HIT40372.1"/>
    </source>
</evidence>
<comment type="similarity">
    <text evidence="2">Belongs to the SusD family.</text>
</comment>
<evidence type="ECO:0000256" key="4">
    <source>
        <dbReference type="ARBA" id="ARBA00023136"/>
    </source>
</evidence>
<organism evidence="9 10">
    <name type="scientific">Candidatus Caccoplasma intestinavium</name>
    <dbReference type="NCBI Taxonomy" id="2840716"/>
    <lineage>
        <taxon>Bacteria</taxon>
        <taxon>Pseudomonadati</taxon>
        <taxon>Bacteroidota</taxon>
        <taxon>Bacteroidia</taxon>
        <taxon>Bacteroidales</taxon>
        <taxon>Bacteroidaceae</taxon>
        <taxon>Bacteroidaceae incertae sedis</taxon>
        <taxon>Candidatus Caccoplasma</taxon>
    </lineage>
</organism>
<evidence type="ECO:0000256" key="6">
    <source>
        <dbReference type="SAM" id="SignalP"/>
    </source>
</evidence>
<dbReference type="InterPro" id="IPR011990">
    <property type="entry name" value="TPR-like_helical_dom_sf"/>
</dbReference>
<evidence type="ECO:0000256" key="5">
    <source>
        <dbReference type="ARBA" id="ARBA00023237"/>
    </source>
</evidence>
<dbReference type="InterPro" id="IPR033985">
    <property type="entry name" value="SusD-like_N"/>
</dbReference>
<keyword evidence="3 6" id="KW-0732">Signal</keyword>
<dbReference type="PROSITE" id="PS51257">
    <property type="entry name" value="PROKAR_LIPOPROTEIN"/>
    <property type="match status" value="1"/>
</dbReference>
<comment type="caution">
    <text evidence="9">The sequence shown here is derived from an EMBL/GenBank/DDBJ whole genome shotgun (WGS) entry which is preliminary data.</text>
</comment>
<reference evidence="9" key="1">
    <citation type="submission" date="2020-10" db="EMBL/GenBank/DDBJ databases">
        <authorList>
            <person name="Gilroy R."/>
        </authorList>
    </citation>
    <scope>NUCLEOTIDE SEQUENCE</scope>
    <source>
        <strain evidence="9">21143</strain>
    </source>
</reference>
<dbReference type="Proteomes" id="UP000886722">
    <property type="component" value="Unassembled WGS sequence"/>
</dbReference>
<proteinExistence type="inferred from homology"/>
<evidence type="ECO:0000256" key="3">
    <source>
        <dbReference type="ARBA" id="ARBA00022729"/>
    </source>
</evidence>
<dbReference type="Gene3D" id="1.25.40.900">
    <property type="match status" value="1"/>
</dbReference>
<evidence type="ECO:0000259" key="7">
    <source>
        <dbReference type="Pfam" id="PF07980"/>
    </source>
</evidence>
<dbReference type="GO" id="GO:0009279">
    <property type="term" value="C:cell outer membrane"/>
    <property type="evidence" value="ECO:0007669"/>
    <property type="project" value="UniProtKB-SubCell"/>
</dbReference>
<dbReference type="AlphaFoldDB" id="A0A9D1GH22"/>
<feature type="domain" description="SusD-like N-terminal" evidence="8">
    <location>
        <begin position="23"/>
        <end position="206"/>
    </location>
</feature>
<reference evidence="9" key="2">
    <citation type="journal article" date="2021" name="PeerJ">
        <title>Extensive microbial diversity within the chicken gut microbiome revealed by metagenomics and culture.</title>
        <authorList>
            <person name="Gilroy R."/>
            <person name="Ravi A."/>
            <person name="Getino M."/>
            <person name="Pursley I."/>
            <person name="Horton D.L."/>
            <person name="Alikhan N.F."/>
            <person name="Baker D."/>
            <person name="Gharbi K."/>
            <person name="Hall N."/>
            <person name="Watson M."/>
            <person name="Adriaenssens E.M."/>
            <person name="Foster-Nyarko E."/>
            <person name="Jarju S."/>
            <person name="Secka A."/>
            <person name="Antonio M."/>
            <person name="Oren A."/>
            <person name="Chaudhuri R.R."/>
            <person name="La Ragione R."/>
            <person name="Hildebrand F."/>
            <person name="Pallen M.J."/>
        </authorList>
    </citation>
    <scope>NUCLEOTIDE SEQUENCE</scope>
    <source>
        <strain evidence="9">21143</strain>
    </source>
</reference>
<dbReference type="EMBL" id="DVKT01000074">
    <property type="protein sequence ID" value="HIT40372.1"/>
    <property type="molecule type" value="Genomic_DNA"/>
</dbReference>
<gene>
    <name evidence="9" type="ORF">IAD06_10135</name>
</gene>
<dbReference type="InterPro" id="IPR012944">
    <property type="entry name" value="SusD_RagB_dom"/>
</dbReference>
<feature type="domain" description="RagB/SusD" evidence="7">
    <location>
        <begin position="368"/>
        <end position="448"/>
    </location>
</feature>
<evidence type="ECO:0000259" key="8">
    <source>
        <dbReference type="Pfam" id="PF14322"/>
    </source>
</evidence>
<accession>A0A9D1GH22</accession>
<dbReference type="Pfam" id="PF14322">
    <property type="entry name" value="SusD-like_3"/>
    <property type="match status" value="1"/>
</dbReference>
<keyword evidence="4" id="KW-0472">Membrane</keyword>